<proteinExistence type="predicted"/>
<dbReference type="OrthoDB" id="6141877at2759"/>
<dbReference type="PANTHER" id="PTHR33845:SF1">
    <property type="entry name" value="C2H2-TYPE DOMAIN-CONTAINING PROTEIN"/>
    <property type="match status" value="1"/>
</dbReference>
<dbReference type="Proteomes" id="UP000507470">
    <property type="component" value="Unassembled WGS sequence"/>
</dbReference>
<dbReference type="PANTHER" id="PTHR33845">
    <property type="entry name" value="C2H2-TYPE DOMAIN-CONTAINING PROTEIN"/>
    <property type="match status" value="1"/>
</dbReference>
<evidence type="ECO:0000313" key="2">
    <source>
        <dbReference type="Proteomes" id="UP000507470"/>
    </source>
</evidence>
<name>A0A6J8CLZ1_MYTCO</name>
<protein>
    <submittedName>
        <fullName evidence="1">Uncharacterized protein</fullName>
    </submittedName>
</protein>
<reference evidence="1 2" key="1">
    <citation type="submission" date="2020-06" db="EMBL/GenBank/DDBJ databases">
        <authorList>
            <person name="Li R."/>
            <person name="Bekaert M."/>
        </authorList>
    </citation>
    <scope>NUCLEOTIDE SEQUENCE [LARGE SCALE GENOMIC DNA]</scope>
    <source>
        <strain evidence="2">wild</strain>
    </source>
</reference>
<organism evidence="1 2">
    <name type="scientific">Mytilus coruscus</name>
    <name type="common">Sea mussel</name>
    <dbReference type="NCBI Taxonomy" id="42192"/>
    <lineage>
        <taxon>Eukaryota</taxon>
        <taxon>Metazoa</taxon>
        <taxon>Spiralia</taxon>
        <taxon>Lophotrochozoa</taxon>
        <taxon>Mollusca</taxon>
        <taxon>Bivalvia</taxon>
        <taxon>Autobranchia</taxon>
        <taxon>Pteriomorphia</taxon>
        <taxon>Mytilida</taxon>
        <taxon>Mytiloidea</taxon>
        <taxon>Mytilidae</taxon>
        <taxon>Mytilinae</taxon>
        <taxon>Mytilus</taxon>
    </lineage>
</organism>
<dbReference type="EMBL" id="CACVKT020005679">
    <property type="protein sequence ID" value="CAC5397468.1"/>
    <property type="molecule type" value="Genomic_DNA"/>
</dbReference>
<sequence length="160" mass="18377">MASFSTYEECQDHATIDNCELQPEKKIKVEAVSLYVEKLNKSHFNSNNIEIASTTSQSVSPNVLKMGWSLKEGRKNVRFNDKQKQFLIDKFNNGIVCGHKEDPENVSEAMKFSTNPDGSKMFRMEEFLTPQQIMSFFSRHARKSDAARELVISELQQSFQ</sequence>
<keyword evidence="2" id="KW-1185">Reference proteome</keyword>
<evidence type="ECO:0000313" key="1">
    <source>
        <dbReference type="EMBL" id="CAC5397468.1"/>
    </source>
</evidence>
<accession>A0A6J8CLZ1</accession>
<gene>
    <name evidence="1" type="ORF">MCOR_31898</name>
</gene>
<dbReference type="AlphaFoldDB" id="A0A6J8CLZ1"/>